<sequence length="208" mass="21806">MVLGLSAEGCPMTENQSESDDGVPSRRQFLTALGGTAFAAAGYGYGTDSPELLAADSATESSSHPASAAHIDALTAIASAVYPSEVSIERSFIESRVFGRVEPEPDHFDKLVTAIEAVDDHASARFGGRIADLSAGRRRQVLQSMGVTTVHPTADGTTAERVRFYLVGDLLYVLFTSPAGGKLLGVENPPGHPGGREAYQQGPEGGER</sequence>
<dbReference type="Pfam" id="PF13618">
    <property type="entry name" value="Gluconate_2-dh3"/>
    <property type="match status" value="1"/>
</dbReference>
<dbReference type="PATRIC" id="fig|272569.17.peg.916"/>
<dbReference type="EnsemblBacteria" id="AAV45186">
    <property type="protein sequence ID" value="AAV45186"/>
    <property type="gene ID" value="rrnAC0111"/>
</dbReference>
<proteinExistence type="predicted"/>
<feature type="region of interest" description="Disordered" evidence="1">
    <location>
        <begin position="1"/>
        <end position="24"/>
    </location>
</feature>
<evidence type="ECO:0008006" key="4">
    <source>
        <dbReference type="Google" id="ProtNLM"/>
    </source>
</evidence>
<dbReference type="HOGENOM" id="CLU_1551784_0_0_2"/>
<name>Q5V5L6_HALMA</name>
<protein>
    <recommendedName>
        <fullName evidence="4">Gluconate 2-dehydrogenase subunit 3 family protein</fullName>
    </recommendedName>
</protein>
<dbReference type="Proteomes" id="UP000001169">
    <property type="component" value="Chromosome I"/>
</dbReference>
<dbReference type="EMBL" id="AY596297">
    <property type="protein sequence ID" value="AAV45186.1"/>
    <property type="molecule type" value="Genomic_DNA"/>
</dbReference>
<dbReference type="STRING" id="272569.rrnAC0111"/>
<feature type="region of interest" description="Disordered" evidence="1">
    <location>
        <begin position="185"/>
        <end position="208"/>
    </location>
</feature>
<dbReference type="InterPro" id="IPR027056">
    <property type="entry name" value="Gluconate_2DH_su3"/>
</dbReference>
<accession>Q5V5L6</accession>
<dbReference type="AlphaFoldDB" id="Q5V5L6"/>
<dbReference type="KEGG" id="hma:rrnAC0111"/>
<gene>
    <name evidence="2" type="ordered locus">rrnAC0111</name>
</gene>
<evidence type="ECO:0000313" key="2">
    <source>
        <dbReference type="EMBL" id="AAV45186.1"/>
    </source>
</evidence>
<evidence type="ECO:0000256" key="1">
    <source>
        <dbReference type="SAM" id="MobiDB-lite"/>
    </source>
</evidence>
<evidence type="ECO:0000313" key="3">
    <source>
        <dbReference type="Proteomes" id="UP000001169"/>
    </source>
</evidence>
<dbReference type="eggNOG" id="arCOG04549">
    <property type="taxonomic scope" value="Archaea"/>
</dbReference>
<reference evidence="2 3" key="1">
    <citation type="journal article" date="2004" name="Genome Res.">
        <title>Genome sequence of Haloarcula marismortui: a halophilic archaeon from the Dead Sea.</title>
        <authorList>
            <person name="Baliga N.S."/>
            <person name="Bonneau R."/>
            <person name="Facciotti M.T."/>
            <person name="Pan M."/>
            <person name="Glusman G."/>
            <person name="Deutsch E.W."/>
            <person name="Shannon P."/>
            <person name="Chiu Y."/>
            <person name="Weng R.S."/>
            <person name="Gan R.R."/>
            <person name="Hung P."/>
            <person name="Date S.V."/>
            <person name="Marcotte E."/>
            <person name="Hood L."/>
            <person name="Ng W.V."/>
        </authorList>
    </citation>
    <scope>NUCLEOTIDE SEQUENCE [LARGE SCALE GENOMIC DNA]</scope>
    <source>
        <strain evidence="3">ATCC 43049 / DSM 3752 / JCM 8966 / VKM B-1809</strain>
    </source>
</reference>
<organism evidence="2 3">
    <name type="scientific">Haloarcula marismortui (strain ATCC 43049 / DSM 3752 / JCM 8966 / VKM B-1809)</name>
    <name type="common">Halobacterium marismortui</name>
    <dbReference type="NCBI Taxonomy" id="272569"/>
    <lineage>
        <taxon>Archaea</taxon>
        <taxon>Methanobacteriati</taxon>
        <taxon>Methanobacteriota</taxon>
        <taxon>Stenosarchaea group</taxon>
        <taxon>Halobacteria</taxon>
        <taxon>Halobacteriales</taxon>
        <taxon>Haloarculaceae</taxon>
        <taxon>Haloarcula</taxon>
    </lineage>
</organism>
<keyword evidence="3" id="KW-1185">Reference proteome</keyword>
<dbReference type="PaxDb" id="272569-rrnAC0111"/>